<gene>
    <name evidence="2" type="ORF">N0V84_006969</name>
</gene>
<feature type="region of interest" description="Disordered" evidence="1">
    <location>
        <begin position="1"/>
        <end position="64"/>
    </location>
</feature>
<comment type="caution">
    <text evidence="2">The sequence shown here is derived from an EMBL/GenBank/DDBJ whole genome shotgun (WGS) entry which is preliminary data.</text>
</comment>
<feature type="region of interest" description="Disordered" evidence="1">
    <location>
        <begin position="89"/>
        <end position="124"/>
    </location>
</feature>
<evidence type="ECO:0000313" key="2">
    <source>
        <dbReference type="EMBL" id="KAJ4318213.1"/>
    </source>
</evidence>
<proteinExistence type="predicted"/>
<sequence length="124" mass="13485">MIKIETEAETEDEINTSGAEDSDDDTSDAEDSDDDTSQPPHKKQKTGKMDADTGRPTDEGNAVAGALAERVRGLEEEVKQTLGGRECYPKANYLPPEGETDTRNSIKQTDFVGFQEKSGLSESE</sequence>
<keyword evidence="3" id="KW-1185">Reference proteome</keyword>
<reference evidence="2" key="1">
    <citation type="submission" date="2022-10" db="EMBL/GenBank/DDBJ databases">
        <title>Tapping the CABI collections for fungal endophytes: first genome assemblies for Collariella, Neodidymelliopsis, Ascochyta clinopodiicola, Didymella pomorum, Didymosphaeria variabile, Neocosmospora piperis and Neocucurbitaria cava.</title>
        <authorList>
            <person name="Hill R."/>
        </authorList>
    </citation>
    <scope>NUCLEOTIDE SEQUENCE</scope>
    <source>
        <strain evidence="2">IMI 366586</strain>
    </source>
</reference>
<accession>A0A9W9BN19</accession>
<dbReference type="AlphaFoldDB" id="A0A9W9BN19"/>
<protein>
    <submittedName>
        <fullName evidence="2">Uncharacterized protein</fullName>
    </submittedName>
</protein>
<dbReference type="Proteomes" id="UP001140502">
    <property type="component" value="Unassembled WGS sequence"/>
</dbReference>
<organism evidence="2 3">
    <name type="scientific">Fusarium piperis</name>
    <dbReference type="NCBI Taxonomy" id="1435070"/>
    <lineage>
        <taxon>Eukaryota</taxon>
        <taxon>Fungi</taxon>
        <taxon>Dikarya</taxon>
        <taxon>Ascomycota</taxon>
        <taxon>Pezizomycotina</taxon>
        <taxon>Sordariomycetes</taxon>
        <taxon>Hypocreomycetidae</taxon>
        <taxon>Hypocreales</taxon>
        <taxon>Nectriaceae</taxon>
        <taxon>Fusarium</taxon>
        <taxon>Fusarium solani species complex</taxon>
    </lineage>
</organism>
<feature type="compositionally biased region" description="Basic and acidic residues" evidence="1">
    <location>
        <begin position="47"/>
        <end position="58"/>
    </location>
</feature>
<dbReference type="EMBL" id="JAPEUR010000145">
    <property type="protein sequence ID" value="KAJ4318213.1"/>
    <property type="molecule type" value="Genomic_DNA"/>
</dbReference>
<feature type="compositionally biased region" description="Acidic residues" evidence="1">
    <location>
        <begin position="7"/>
        <end position="36"/>
    </location>
</feature>
<evidence type="ECO:0000256" key="1">
    <source>
        <dbReference type="SAM" id="MobiDB-lite"/>
    </source>
</evidence>
<evidence type="ECO:0000313" key="3">
    <source>
        <dbReference type="Proteomes" id="UP001140502"/>
    </source>
</evidence>
<name>A0A9W9BN19_9HYPO</name>